<feature type="compositionally biased region" description="Polar residues" evidence="6">
    <location>
        <begin position="224"/>
        <end position="238"/>
    </location>
</feature>
<keyword evidence="9" id="KW-1185">Reference proteome</keyword>
<dbReference type="Proteomes" id="UP000009168">
    <property type="component" value="Unassembled WGS sequence"/>
</dbReference>
<dbReference type="InterPro" id="IPR051482">
    <property type="entry name" value="Cholesterol_transport"/>
</dbReference>
<evidence type="ECO:0000256" key="2">
    <source>
        <dbReference type="ARBA" id="ARBA00022692"/>
    </source>
</evidence>
<dbReference type="Pfam" id="PF02893">
    <property type="entry name" value="GRAM"/>
    <property type="match status" value="1"/>
</dbReference>
<comment type="subcellular location">
    <subcellularLocation>
        <location evidence="1">Membrane</location>
        <topology evidence="1">Single-pass membrane protein</topology>
    </subcellularLocation>
</comment>
<reference evidence="9" key="1">
    <citation type="journal article" date="2006" name="PLoS Biol.">
        <title>Macronuclear genome sequence of the ciliate Tetrahymena thermophila, a model eukaryote.</title>
        <authorList>
            <person name="Eisen J.A."/>
            <person name="Coyne R.S."/>
            <person name="Wu M."/>
            <person name="Wu D."/>
            <person name="Thiagarajan M."/>
            <person name="Wortman J.R."/>
            <person name="Badger J.H."/>
            <person name="Ren Q."/>
            <person name="Amedeo P."/>
            <person name="Jones K.M."/>
            <person name="Tallon L.J."/>
            <person name="Delcher A.L."/>
            <person name="Salzberg S.L."/>
            <person name="Silva J.C."/>
            <person name="Haas B.J."/>
            <person name="Majoros W.H."/>
            <person name="Farzad M."/>
            <person name="Carlton J.M."/>
            <person name="Smith R.K. Jr."/>
            <person name="Garg J."/>
            <person name="Pearlman R.E."/>
            <person name="Karrer K.M."/>
            <person name="Sun L."/>
            <person name="Manning G."/>
            <person name="Elde N.C."/>
            <person name="Turkewitz A.P."/>
            <person name="Asai D.J."/>
            <person name="Wilkes D.E."/>
            <person name="Wang Y."/>
            <person name="Cai H."/>
            <person name="Collins K."/>
            <person name="Stewart B.A."/>
            <person name="Lee S.R."/>
            <person name="Wilamowska K."/>
            <person name="Weinberg Z."/>
            <person name="Ruzzo W.L."/>
            <person name="Wloga D."/>
            <person name="Gaertig J."/>
            <person name="Frankel J."/>
            <person name="Tsao C.-C."/>
            <person name="Gorovsky M.A."/>
            <person name="Keeling P.J."/>
            <person name="Waller R.F."/>
            <person name="Patron N.J."/>
            <person name="Cherry J.M."/>
            <person name="Stover N.A."/>
            <person name="Krieger C.J."/>
            <person name="del Toro C."/>
            <person name="Ryder H.F."/>
            <person name="Williamson S.C."/>
            <person name="Barbeau R.A."/>
            <person name="Hamilton E.P."/>
            <person name="Orias E."/>
        </authorList>
    </citation>
    <scope>NUCLEOTIDE SEQUENCE [LARGE SCALE GENOMIC DNA]</scope>
    <source>
        <strain evidence="9">SB210</strain>
    </source>
</reference>
<dbReference type="eggNOG" id="KOG1032">
    <property type="taxonomic scope" value="Eukaryota"/>
</dbReference>
<dbReference type="OrthoDB" id="2162691at2759"/>
<dbReference type="GO" id="GO:0032934">
    <property type="term" value="F:sterol binding"/>
    <property type="evidence" value="ECO:0007669"/>
    <property type="project" value="TreeGrafter"/>
</dbReference>
<evidence type="ECO:0000256" key="6">
    <source>
        <dbReference type="SAM" id="MobiDB-lite"/>
    </source>
</evidence>
<proteinExistence type="predicted"/>
<dbReference type="HOGENOM" id="CLU_468151_0_0_1"/>
<dbReference type="GO" id="GO:0005789">
    <property type="term" value="C:endoplasmic reticulum membrane"/>
    <property type="evidence" value="ECO:0007669"/>
    <property type="project" value="TreeGrafter"/>
</dbReference>
<evidence type="ECO:0000313" key="9">
    <source>
        <dbReference type="Proteomes" id="UP000009168"/>
    </source>
</evidence>
<dbReference type="Pfam" id="PF16016">
    <property type="entry name" value="VASt"/>
    <property type="match status" value="1"/>
</dbReference>
<dbReference type="OMA" id="QMDIEND"/>
<dbReference type="InterPro" id="IPR031968">
    <property type="entry name" value="VASt"/>
</dbReference>
<sequence>MDIIVGGIKGLAQTISFKKKEPNQELKLRFSVPENDICVHDFNCALQDKILLQGNLYVYNTMICFHSQFNKNSIVGLQDTLITIPFGQIILIEKKKKFLFDNSIQFTTVDESFFFTSFLSRDKAFNIISEYLELYQKMLPKPYQQIQNNDIYVRQQQLNQIDNEAEWLQQAILSIQKMESDQQQNQIREQQDQNLQNANNNLNNNNRINQENNNHNHQQIEQQMTQSRIRSSQQQDNLVQPCQISQQNLQNNSKINKANNLVEQQLYQDIQYKESDQLQANNRLQQMHHSQIKQEAEEEKRNNEIQMDIENDIQPLELRKSVIKEFEDNAAIYKPLFDERSNSIKRKINSDFNSATFSELVLKNITAREVFGIFFSNQIFVSDRLQRKFTSFLEFFILEYLHGTNVSVSEIQLPPPEIFNSIYSNNYLQLLEYPESSERHISFTHNIPNASAFLPKSLQCQMKETIYWQSPQSFTLVRLLSLKGAPIITCVEPRVVFYVDEVNGNTILRSGFYVHFKSNTMFKKIIEKSSKEENEKTWNELKNVMSNVSEEYIKKRDQNKLIVQKENEQNLVKFNPNEYEQYDENNLEQISNQSYKIPQLQQDQQQKYEEELSKVAAKASNQACNIF</sequence>
<dbReference type="GO" id="GO:0120015">
    <property type="term" value="F:sterol transfer activity"/>
    <property type="evidence" value="ECO:0007669"/>
    <property type="project" value="TreeGrafter"/>
</dbReference>
<feature type="region of interest" description="Disordered" evidence="6">
    <location>
        <begin position="217"/>
        <end position="238"/>
    </location>
</feature>
<dbReference type="SMART" id="SM00568">
    <property type="entry name" value="GRAM"/>
    <property type="match status" value="1"/>
</dbReference>
<evidence type="ECO:0000256" key="5">
    <source>
        <dbReference type="SAM" id="Coils"/>
    </source>
</evidence>
<organism evidence="8 9">
    <name type="scientific">Tetrahymena thermophila (strain SB210)</name>
    <dbReference type="NCBI Taxonomy" id="312017"/>
    <lineage>
        <taxon>Eukaryota</taxon>
        <taxon>Sar</taxon>
        <taxon>Alveolata</taxon>
        <taxon>Ciliophora</taxon>
        <taxon>Intramacronucleata</taxon>
        <taxon>Oligohymenophorea</taxon>
        <taxon>Hymenostomatida</taxon>
        <taxon>Tetrahymenina</taxon>
        <taxon>Tetrahymenidae</taxon>
        <taxon>Tetrahymena</taxon>
    </lineage>
</organism>
<gene>
    <name evidence="8" type="ORF">TTHERM_00947550</name>
</gene>
<dbReference type="GO" id="GO:0005886">
    <property type="term" value="C:plasma membrane"/>
    <property type="evidence" value="ECO:0007669"/>
    <property type="project" value="TreeGrafter"/>
</dbReference>
<dbReference type="KEGG" id="tet:TTHERM_00947550"/>
<keyword evidence="5" id="KW-0175">Coiled coil</keyword>
<dbReference type="STRING" id="312017.I7M5W4"/>
<dbReference type="InterPro" id="IPR011993">
    <property type="entry name" value="PH-like_dom_sf"/>
</dbReference>
<dbReference type="InterPro" id="IPR004182">
    <property type="entry name" value="GRAM"/>
</dbReference>
<feature type="coiled-coil region" evidence="5">
    <location>
        <begin position="173"/>
        <end position="208"/>
    </location>
</feature>
<dbReference type="PANTHER" id="PTHR23319:SF4">
    <property type="entry name" value="GRAM DOMAIN CONTAINING 1B, ISOFORM E"/>
    <property type="match status" value="1"/>
</dbReference>
<dbReference type="PANTHER" id="PTHR23319">
    <property type="entry name" value="GRAM DOMAIN CONTAINING 1B, ISOFORM E"/>
    <property type="match status" value="1"/>
</dbReference>
<protein>
    <submittedName>
        <fullName evidence="8">GRAM domain protein</fullName>
    </submittedName>
</protein>
<keyword evidence="4" id="KW-0472">Membrane</keyword>
<dbReference type="EMBL" id="GG662452">
    <property type="protein sequence ID" value="EAR83328.3"/>
    <property type="molecule type" value="Genomic_DNA"/>
</dbReference>
<keyword evidence="3" id="KW-1133">Transmembrane helix</keyword>
<feature type="domain" description="GRAM" evidence="7">
    <location>
        <begin position="24"/>
        <end position="96"/>
    </location>
</feature>
<name>I7M5W4_TETTS</name>
<dbReference type="Gene3D" id="2.30.29.30">
    <property type="entry name" value="Pleckstrin-homology domain (PH domain)/Phosphotyrosine-binding domain (PTB)"/>
    <property type="match status" value="1"/>
</dbReference>
<evidence type="ECO:0000313" key="8">
    <source>
        <dbReference type="EMBL" id="EAR83328.3"/>
    </source>
</evidence>
<evidence type="ECO:0000259" key="7">
    <source>
        <dbReference type="SMART" id="SM00568"/>
    </source>
</evidence>
<dbReference type="GeneID" id="7836777"/>
<evidence type="ECO:0000256" key="4">
    <source>
        <dbReference type="ARBA" id="ARBA00023136"/>
    </source>
</evidence>
<dbReference type="CDD" id="cd13220">
    <property type="entry name" value="PH-GRAM_GRAMDC"/>
    <property type="match status" value="1"/>
</dbReference>
<dbReference type="GO" id="GO:0032366">
    <property type="term" value="P:intracellular sterol transport"/>
    <property type="evidence" value="ECO:0007669"/>
    <property type="project" value="TreeGrafter"/>
</dbReference>
<dbReference type="AlphaFoldDB" id="I7M5W4"/>
<keyword evidence="2" id="KW-0812">Transmembrane</keyword>
<evidence type="ECO:0000256" key="1">
    <source>
        <dbReference type="ARBA" id="ARBA00004167"/>
    </source>
</evidence>
<dbReference type="GO" id="GO:0140268">
    <property type="term" value="C:endoplasmic reticulum-plasma membrane contact site"/>
    <property type="evidence" value="ECO:0007669"/>
    <property type="project" value="TreeGrafter"/>
</dbReference>
<dbReference type="InParanoid" id="I7M5W4"/>
<accession>I7M5W4</accession>
<evidence type="ECO:0000256" key="3">
    <source>
        <dbReference type="ARBA" id="ARBA00022989"/>
    </source>
</evidence>
<dbReference type="RefSeq" id="XP_001030991.3">
    <property type="nucleotide sequence ID" value="XM_001030991.4"/>
</dbReference>